<dbReference type="Proteomes" id="UP000316167">
    <property type="component" value="Unassembled WGS sequence"/>
</dbReference>
<evidence type="ECO:0000256" key="2">
    <source>
        <dbReference type="SAM" id="Phobius"/>
    </source>
</evidence>
<keyword evidence="2" id="KW-0812">Transmembrane</keyword>
<reference evidence="3 4" key="1">
    <citation type="journal article" date="2015" name="Stand. Genomic Sci.">
        <title>Genomic Encyclopedia of Bacterial and Archaeal Type Strains, Phase III: the genomes of soil and plant-associated and newly described type strains.</title>
        <authorList>
            <person name="Whitman W.B."/>
            <person name="Woyke T."/>
            <person name="Klenk H.P."/>
            <person name="Zhou Y."/>
            <person name="Lilburn T.G."/>
            <person name="Beck B.J."/>
            <person name="De Vos P."/>
            <person name="Vandamme P."/>
            <person name="Eisen J.A."/>
            <person name="Garrity G."/>
            <person name="Hugenholtz P."/>
            <person name="Kyrpides N.C."/>
        </authorList>
    </citation>
    <scope>NUCLEOTIDE SEQUENCE [LARGE SCALE GENOMIC DNA]</scope>
    <source>
        <strain evidence="3 4">CGMCC 1.7271</strain>
    </source>
</reference>
<evidence type="ECO:0000313" key="3">
    <source>
        <dbReference type="EMBL" id="TWI83264.1"/>
    </source>
</evidence>
<dbReference type="EMBL" id="VLLE01000003">
    <property type="protein sequence ID" value="TWI83264.1"/>
    <property type="molecule type" value="Genomic_DNA"/>
</dbReference>
<sequence length="62" mass="7220">MTPDYNILIALVIISIGIFIGYFVSKESRRSLRSLNKKKEEFEKSGKNMHREPKRSKEVVHA</sequence>
<feature type="compositionally biased region" description="Basic and acidic residues" evidence="1">
    <location>
        <begin position="37"/>
        <end position="62"/>
    </location>
</feature>
<keyword evidence="2" id="KW-0472">Membrane</keyword>
<dbReference type="AlphaFoldDB" id="A0A562SQH6"/>
<keyword evidence="4" id="KW-1185">Reference proteome</keyword>
<feature type="region of interest" description="Disordered" evidence="1">
    <location>
        <begin position="31"/>
        <end position="62"/>
    </location>
</feature>
<gene>
    <name evidence="3" type="ORF">IQ13_1372</name>
</gene>
<comment type="caution">
    <text evidence="3">The sequence shown here is derived from an EMBL/GenBank/DDBJ whole genome shotgun (WGS) entry which is preliminary data.</text>
</comment>
<keyword evidence="2" id="KW-1133">Transmembrane helix</keyword>
<evidence type="ECO:0000256" key="1">
    <source>
        <dbReference type="SAM" id="MobiDB-lite"/>
    </source>
</evidence>
<accession>A0A562SQH6</accession>
<organism evidence="3 4">
    <name type="scientific">Lacibacter cauensis</name>
    <dbReference type="NCBI Taxonomy" id="510947"/>
    <lineage>
        <taxon>Bacteria</taxon>
        <taxon>Pseudomonadati</taxon>
        <taxon>Bacteroidota</taxon>
        <taxon>Chitinophagia</taxon>
        <taxon>Chitinophagales</taxon>
        <taxon>Chitinophagaceae</taxon>
        <taxon>Lacibacter</taxon>
    </lineage>
</organism>
<feature type="transmembrane region" description="Helical" evidence="2">
    <location>
        <begin position="6"/>
        <end position="24"/>
    </location>
</feature>
<name>A0A562SQH6_9BACT</name>
<proteinExistence type="predicted"/>
<protein>
    <submittedName>
        <fullName evidence="3">Uncharacterized protein</fullName>
    </submittedName>
</protein>
<evidence type="ECO:0000313" key="4">
    <source>
        <dbReference type="Proteomes" id="UP000316167"/>
    </source>
</evidence>